<feature type="transmembrane region" description="Helical" evidence="8">
    <location>
        <begin position="85"/>
        <end position="104"/>
    </location>
</feature>
<evidence type="ECO:0000256" key="8">
    <source>
        <dbReference type="RuleBase" id="RU363041"/>
    </source>
</evidence>
<dbReference type="AlphaFoldDB" id="A0A368NIQ2"/>
<dbReference type="Proteomes" id="UP000252558">
    <property type="component" value="Unassembled WGS sequence"/>
</dbReference>
<evidence type="ECO:0000256" key="7">
    <source>
        <dbReference type="ARBA" id="ARBA00023136"/>
    </source>
</evidence>
<evidence type="ECO:0000256" key="2">
    <source>
        <dbReference type="ARBA" id="ARBA00009142"/>
    </source>
</evidence>
<accession>A0A368NIQ2</accession>
<comment type="similarity">
    <text evidence="2 8">Belongs to the 4-toluene sulfonate uptake permease (TSUP) (TC 2.A.102) family.</text>
</comment>
<dbReference type="Pfam" id="PF01925">
    <property type="entry name" value="TauE"/>
    <property type="match status" value="1"/>
</dbReference>
<dbReference type="InterPro" id="IPR002781">
    <property type="entry name" value="TM_pro_TauE-like"/>
</dbReference>
<proteinExistence type="inferred from homology"/>
<gene>
    <name evidence="9" type="ORF">DU002_11795</name>
</gene>
<dbReference type="PANTHER" id="PTHR30269:SF37">
    <property type="entry name" value="MEMBRANE TRANSPORTER PROTEIN"/>
    <property type="match status" value="1"/>
</dbReference>
<evidence type="ECO:0000313" key="10">
    <source>
        <dbReference type="Proteomes" id="UP000252558"/>
    </source>
</evidence>
<feature type="transmembrane region" description="Helical" evidence="8">
    <location>
        <begin position="209"/>
        <end position="228"/>
    </location>
</feature>
<dbReference type="GO" id="GO:0005886">
    <property type="term" value="C:plasma membrane"/>
    <property type="evidence" value="ECO:0007669"/>
    <property type="project" value="UniProtKB-SubCell"/>
</dbReference>
<sequence>MVLAGCWLQSALGFGLAIVAAPIIVLIKPEWVPVMLTVVALPLSAMNVWQLRHHIQLRMMAVPIVARVPGTVIGVWLLMTLNVQWLQISVATAVLMAVVISFWGRKFEATRGRLAWAGLVSGVMGSTTAVGGPPLALVMQHGEPYRIRANLSLYFMCSCLLSLAGYSVGGILNSELLWQSLSFVPISVLGLMLGTRSRGYIDGGRFRPILMWLCGVAGTVALVGAIWGGI</sequence>
<evidence type="ECO:0000256" key="4">
    <source>
        <dbReference type="ARBA" id="ARBA00022475"/>
    </source>
</evidence>
<comment type="caution">
    <text evidence="9">The sequence shown here is derived from an EMBL/GenBank/DDBJ whole genome shotgun (WGS) entry which is preliminary data.</text>
</comment>
<keyword evidence="5 8" id="KW-0812">Transmembrane</keyword>
<keyword evidence="3" id="KW-0813">Transport</keyword>
<keyword evidence="4 8" id="KW-1003">Cell membrane</keyword>
<evidence type="ECO:0000313" key="9">
    <source>
        <dbReference type="EMBL" id="RCU49635.1"/>
    </source>
</evidence>
<feature type="transmembrane region" description="Helical" evidence="8">
    <location>
        <begin position="151"/>
        <end position="172"/>
    </location>
</feature>
<feature type="transmembrane region" description="Helical" evidence="8">
    <location>
        <begin position="31"/>
        <end position="49"/>
    </location>
</feature>
<feature type="transmembrane region" description="Helical" evidence="8">
    <location>
        <begin position="61"/>
        <end position="79"/>
    </location>
</feature>
<comment type="subcellular location">
    <subcellularLocation>
        <location evidence="1 8">Cell membrane</location>
        <topology evidence="1 8">Multi-pass membrane protein</topology>
    </subcellularLocation>
</comment>
<evidence type="ECO:0000256" key="5">
    <source>
        <dbReference type="ARBA" id="ARBA00022692"/>
    </source>
</evidence>
<evidence type="ECO:0000256" key="6">
    <source>
        <dbReference type="ARBA" id="ARBA00022989"/>
    </source>
</evidence>
<evidence type="ECO:0000256" key="3">
    <source>
        <dbReference type="ARBA" id="ARBA00022448"/>
    </source>
</evidence>
<dbReference type="InterPro" id="IPR052017">
    <property type="entry name" value="TSUP"/>
</dbReference>
<feature type="transmembrane region" description="Helical" evidence="8">
    <location>
        <begin position="178"/>
        <end position="197"/>
    </location>
</feature>
<organism evidence="9 10">
    <name type="scientific">Corallincola holothuriorum</name>
    <dbReference type="NCBI Taxonomy" id="2282215"/>
    <lineage>
        <taxon>Bacteria</taxon>
        <taxon>Pseudomonadati</taxon>
        <taxon>Pseudomonadota</taxon>
        <taxon>Gammaproteobacteria</taxon>
        <taxon>Alteromonadales</taxon>
        <taxon>Psychromonadaceae</taxon>
        <taxon>Corallincola</taxon>
    </lineage>
</organism>
<keyword evidence="6 8" id="KW-1133">Transmembrane helix</keyword>
<reference evidence="9 10" key="1">
    <citation type="submission" date="2018-07" db="EMBL/GenBank/DDBJ databases">
        <title>Corallincola holothuriorum sp. nov., a new facultative anaerobe isolated from sea cucumber Apostichopus japonicus.</title>
        <authorList>
            <person name="Xia H."/>
        </authorList>
    </citation>
    <scope>NUCLEOTIDE SEQUENCE [LARGE SCALE GENOMIC DNA]</scope>
    <source>
        <strain evidence="9 10">C4</strain>
    </source>
</reference>
<keyword evidence="7 8" id="KW-0472">Membrane</keyword>
<dbReference type="PANTHER" id="PTHR30269">
    <property type="entry name" value="TRANSMEMBRANE PROTEIN YFCA"/>
    <property type="match status" value="1"/>
</dbReference>
<evidence type="ECO:0000256" key="1">
    <source>
        <dbReference type="ARBA" id="ARBA00004651"/>
    </source>
</evidence>
<keyword evidence="10" id="KW-1185">Reference proteome</keyword>
<dbReference type="OrthoDB" id="5472127at2"/>
<dbReference type="EMBL" id="QPID01000006">
    <property type="protein sequence ID" value="RCU49635.1"/>
    <property type="molecule type" value="Genomic_DNA"/>
</dbReference>
<feature type="transmembrane region" description="Helical" evidence="8">
    <location>
        <begin position="7"/>
        <end position="25"/>
    </location>
</feature>
<name>A0A368NIQ2_9GAMM</name>
<protein>
    <recommendedName>
        <fullName evidence="8">Probable membrane transporter protein</fullName>
    </recommendedName>
</protein>